<reference evidence="2 3" key="1">
    <citation type="submission" date="2009-01" db="EMBL/GenBank/DDBJ databases">
        <title>Complete sequence of chromosome of Methylobacterium nodulans ORS 2060.</title>
        <authorList>
            <consortium name="US DOE Joint Genome Institute"/>
            <person name="Lucas S."/>
            <person name="Copeland A."/>
            <person name="Lapidus A."/>
            <person name="Glavina del Rio T."/>
            <person name="Dalin E."/>
            <person name="Tice H."/>
            <person name="Bruce D."/>
            <person name="Goodwin L."/>
            <person name="Pitluck S."/>
            <person name="Sims D."/>
            <person name="Brettin T."/>
            <person name="Detter J.C."/>
            <person name="Han C."/>
            <person name="Larimer F."/>
            <person name="Land M."/>
            <person name="Hauser L."/>
            <person name="Kyrpides N."/>
            <person name="Ivanova N."/>
            <person name="Marx C.J."/>
            <person name="Richardson P."/>
        </authorList>
    </citation>
    <scope>NUCLEOTIDE SEQUENCE [LARGE SCALE GENOMIC DNA]</scope>
    <source>
        <strain evidence="3">LMG 21967 / CNCM I-2342 / ORS 2060</strain>
    </source>
</reference>
<evidence type="ECO:0000313" key="2">
    <source>
        <dbReference type="EMBL" id="ACL61467.1"/>
    </source>
</evidence>
<dbReference type="OrthoDB" id="9807664at2"/>
<dbReference type="InterPro" id="IPR052891">
    <property type="entry name" value="DNA-3mA_glycosylase"/>
</dbReference>
<dbReference type="Gene3D" id="1.10.340.30">
    <property type="entry name" value="Hypothetical protein, domain 2"/>
    <property type="match status" value="1"/>
</dbReference>
<dbReference type="Proteomes" id="UP000008207">
    <property type="component" value="Chromosome"/>
</dbReference>
<keyword evidence="2" id="KW-0326">Glycosidase</keyword>
<feature type="binding site" evidence="1">
    <location>
        <position position="186"/>
    </location>
    <ligand>
        <name>Zn(2+)</name>
        <dbReference type="ChEBI" id="CHEBI:29105"/>
    </ligand>
</feature>
<dbReference type="RefSeq" id="WP_015933036.1">
    <property type="nucleotide sequence ID" value="NC_011894.1"/>
</dbReference>
<dbReference type="AlphaFoldDB" id="B8IEX4"/>
<accession>B8IEX4</accession>
<feature type="binding site" evidence="1">
    <location>
        <position position="190"/>
    </location>
    <ligand>
        <name>Zn(2+)</name>
        <dbReference type="ChEBI" id="CHEBI:29105"/>
    </ligand>
</feature>
<dbReference type="PANTHER" id="PTHR30037">
    <property type="entry name" value="DNA-3-METHYLADENINE GLYCOSYLASE 1"/>
    <property type="match status" value="1"/>
</dbReference>
<dbReference type="SUPFAM" id="SSF48150">
    <property type="entry name" value="DNA-glycosylase"/>
    <property type="match status" value="1"/>
</dbReference>
<evidence type="ECO:0000256" key="1">
    <source>
        <dbReference type="PIRSR" id="PIRSR605019-1"/>
    </source>
</evidence>
<dbReference type="InterPro" id="IPR005019">
    <property type="entry name" value="Adenine_glyco"/>
</dbReference>
<dbReference type="eggNOG" id="COG2818">
    <property type="taxonomic scope" value="Bacteria"/>
</dbReference>
<dbReference type="PANTHER" id="PTHR30037:SF4">
    <property type="entry name" value="DNA-3-METHYLADENINE GLYCOSYLASE I"/>
    <property type="match status" value="1"/>
</dbReference>
<protein>
    <submittedName>
        <fullName evidence="2">Methyladenine glycosylase</fullName>
        <ecNumber evidence="2">3.2.2.20</ecNumber>
    </submittedName>
</protein>
<keyword evidence="2" id="KW-0378">Hydrolase</keyword>
<evidence type="ECO:0000313" key="3">
    <source>
        <dbReference type="Proteomes" id="UP000008207"/>
    </source>
</evidence>
<dbReference type="EC" id="3.2.2.20" evidence="2"/>
<keyword evidence="3" id="KW-1185">Reference proteome</keyword>
<dbReference type="EMBL" id="CP001349">
    <property type="protein sequence ID" value="ACL61467.1"/>
    <property type="molecule type" value="Genomic_DNA"/>
</dbReference>
<dbReference type="HOGENOM" id="CLU_083758_1_0_5"/>
<organism evidence="2 3">
    <name type="scientific">Methylobacterium nodulans (strain LMG 21967 / CNCM I-2342 / ORS 2060)</name>
    <dbReference type="NCBI Taxonomy" id="460265"/>
    <lineage>
        <taxon>Bacteria</taxon>
        <taxon>Pseudomonadati</taxon>
        <taxon>Pseudomonadota</taxon>
        <taxon>Alphaproteobacteria</taxon>
        <taxon>Hyphomicrobiales</taxon>
        <taxon>Methylobacteriaceae</taxon>
        <taxon>Methylobacterium</taxon>
    </lineage>
</organism>
<feature type="binding site" evidence="1">
    <location>
        <position position="15"/>
    </location>
    <ligand>
        <name>Zn(2+)</name>
        <dbReference type="ChEBI" id="CHEBI:29105"/>
    </ligand>
</feature>
<dbReference type="GO" id="GO:0006284">
    <property type="term" value="P:base-excision repair"/>
    <property type="evidence" value="ECO:0007669"/>
    <property type="project" value="InterPro"/>
</dbReference>
<gene>
    <name evidence="2" type="ordered locus">Mnod_6706</name>
</gene>
<keyword evidence="1" id="KW-0479">Metal-binding</keyword>
<keyword evidence="1" id="KW-0862">Zinc</keyword>
<dbReference type="Pfam" id="PF03352">
    <property type="entry name" value="Adenine_glyco"/>
    <property type="match status" value="1"/>
</dbReference>
<dbReference type="STRING" id="460265.Mnod_6706"/>
<feature type="binding site" evidence="1">
    <location>
        <position position="28"/>
    </location>
    <ligand>
        <name>Zn(2+)</name>
        <dbReference type="ChEBI" id="CHEBI:29105"/>
    </ligand>
</feature>
<name>B8IEX4_METNO</name>
<dbReference type="InterPro" id="IPR011257">
    <property type="entry name" value="DNA_glycosylase"/>
</dbReference>
<proteinExistence type="predicted"/>
<sequence>MTDGLITHPDGRARCWWPGTDPLYVAYHDTEWGVPEHDDRALFEKLILDGFQAGLSWITILRRRDAFRRAFAGFDPQAIARFGDREVEALMRDAGIIRNRAKITGTIRSARAYLTIQERGPGFSAFLWDFVDGRPVQGTARDRRGIATETAVSRRMSKALKAEGFGFCGPTIVHAFMQAVGMVNDHLVGCCRHETCAALPGPGGLGIPAGGPGPDRAPGGPA</sequence>
<dbReference type="GO" id="GO:0008725">
    <property type="term" value="F:DNA-3-methyladenine glycosylase activity"/>
    <property type="evidence" value="ECO:0007669"/>
    <property type="project" value="UniProtKB-EC"/>
</dbReference>
<dbReference type="GO" id="GO:0046872">
    <property type="term" value="F:metal ion binding"/>
    <property type="evidence" value="ECO:0007669"/>
    <property type="project" value="UniProtKB-KW"/>
</dbReference>
<dbReference type="KEGG" id="mno:Mnod_6706"/>